<dbReference type="GO" id="GO:0008270">
    <property type="term" value="F:zinc ion binding"/>
    <property type="evidence" value="ECO:0007669"/>
    <property type="project" value="TreeGrafter"/>
</dbReference>
<comment type="similarity">
    <text evidence="1">Belongs to the Fur family.</text>
</comment>
<proteinExistence type="inferred from homology"/>
<name>D1B734_THEAS</name>
<dbReference type="HOGENOM" id="CLU_096072_6_0_0"/>
<evidence type="ECO:0000256" key="1">
    <source>
        <dbReference type="ARBA" id="ARBA00007957"/>
    </source>
</evidence>
<keyword evidence="6" id="KW-0804">Transcription</keyword>
<accession>D1B734</accession>
<dbReference type="GO" id="GO:1900376">
    <property type="term" value="P:regulation of secondary metabolite biosynthetic process"/>
    <property type="evidence" value="ECO:0007669"/>
    <property type="project" value="TreeGrafter"/>
</dbReference>
<keyword evidence="9" id="KW-1185">Reference proteome</keyword>
<dbReference type="EMBL" id="CP001818">
    <property type="protein sequence ID" value="ACZ19825.1"/>
    <property type="molecule type" value="Genomic_DNA"/>
</dbReference>
<dbReference type="eggNOG" id="COG0735">
    <property type="taxonomic scope" value="Bacteria"/>
</dbReference>
<feature type="binding site" evidence="7">
    <location>
        <position position="133"/>
    </location>
    <ligand>
        <name>Zn(2+)</name>
        <dbReference type="ChEBI" id="CHEBI:29105"/>
    </ligand>
</feature>
<protein>
    <submittedName>
        <fullName evidence="8">Transcription regulator protein</fullName>
    </submittedName>
</protein>
<dbReference type="Gene3D" id="1.10.10.10">
    <property type="entry name" value="Winged helix-like DNA-binding domain superfamily/Winged helix DNA-binding domain"/>
    <property type="match status" value="1"/>
</dbReference>
<evidence type="ECO:0000256" key="7">
    <source>
        <dbReference type="PIRSR" id="PIRSR602481-1"/>
    </source>
</evidence>
<keyword evidence="5" id="KW-0238">DNA-binding</keyword>
<dbReference type="RefSeq" id="WP_012870334.1">
    <property type="nucleotide sequence ID" value="NC_013522.1"/>
</dbReference>
<dbReference type="Pfam" id="PF01475">
    <property type="entry name" value="FUR"/>
    <property type="match status" value="1"/>
</dbReference>
<evidence type="ECO:0000313" key="8">
    <source>
        <dbReference type="EMBL" id="ACZ19825.1"/>
    </source>
</evidence>
<dbReference type="PANTHER" id="PTHR33202:SF7">
    <property type="entry name" value="FERRIC UPTAKE REGULATION PROTEIN"/>
    <property type="match status" value="1"/>
</dbReference>
<dbReference type="OrthoDB" id="8659436at2"/>
<keyword evidence="4" id="KW-0805">Transcription regulation</keyword>
<gene>
    <name evidence="8" type="ordered locus">Taci_1604</name>
</gene>
<dbReference type="InterPro" id="IPR036390">
    <property type="entry name" value="WH_DNA-bd_sf"/>
</dbReference>
<evidence type="ECO:0000313" key="9">
    <source>
        <dbReference type="Proteomes" id="UP000002030"/>
    </source>
</evidence>
<evidence type="ECO:0000256" key="6">
    <source>
        <dbReference type="ARBA" id="ARBA00023163"/>
    </source>
</evidence>
<dbReference type="InterPro" id="IPR036388">
    <property type="entry name" value="WH-like_DNA-bd_sf"/>
</dbReference>
<evidence type="ECO:0000256" key="4">
    <source>
        <dbReference type="ARBA" id="ARBA00023015"/>
    </source>
</evidence>
<dbReference type="Gene3D" id="3.30.1490.190">
    <property type="match status" value="1"/>
</dbReference>
<feature type="binding site" evidence="7">
    <location>
        <position position="94"/>
    </location>
    <ligand>
        <name>Zn(2+)</name>
        <dbReference type="ChEBI" id="CHEBI:29105"/>
    </ligand>
</feature>
<dbReference type="SUPFAM" id="SSF46785">
    <property type="entry name" value="Winged helix' DNA-binding domain"/>
    <property type="match status" value="1"/>
</dbReference>
<reference evidence="8 9" key="1">
    <citation type="journal article" date="2009" name="Stand. Genomic Sci.">
        <title>Complete genome sequence of Thermanaerovibrio acidaminovorans type strain (Su883).</title>
        <authorList>
            <person name="Chovatia M."/>
            <person name="Sikorski J."/>
            <person name="Schroder M."/>
            <person name="Lapidus A."/>
            <person name="Nolan M."/>
            <person name="Tice H."/>
            <person name="Glavina Del Rio T."/>
            <person name="Copeland A."/>
            <person name="Cheng J.F."/>
            <person name="Lucas S."/>
            <person name="Chen F."/>
            <person name="Bruce D."/>
            <person name="Goodwin L."/>
            <person name="Pitluck S."/>
            <person name="Ivanova N."/>
            <person name="Mavromatis K."/>
            <person name="Ovchinnikova G."/>
            <person name="Pati A."/>
            <person name="Chen A."/>
            <person name="Palaniappan K."/>
            <person name="Land M."/>
            <person name="Hauser L."/>
            <person name="Chang Y.J."/>
            <person name="Jeffries C.D."/>
            <person name="Chain P."/>
            <person name="Saunders E."/>
            <person name="Detter J.C."/>
            <person name="Brettin T."/>
            <person name="Rohde M."/>
            <person name="Goker M."/>
            <person name="Spring S."/>
            <person name="Bristow J."/>
            <person name="Markowitz V."/>
            <person name="Hugenholtz P."/>
            <person name="Kyrpides N.C."/>
            <person name="Klenk H.P."/>
            <person name="Eisen J.A."/>
        </authorList>
    </citation>
    <scope>NUCLEOTIDE SEQUENCE [LARGE SCALE GENOMIC DNA]</scope>
    <source>
        <strain evidence="9">ATCC 49978 / DSM 6589 / Su883</strain>
    </source>
</reference>
<dbReference type="Proteomes" id="UP000002030">
    <property type="component" value="Chromosome"/>
</dbReference>
<dbReference type="EnsemblBacteria" id="ACZ19825">
    <property type="protein sequence ID" value="ACZ19825"/>
    <property type="gene ID" value="Taci_1604"/>
</dbReference>
<dbReference type="InterPro" id="IPR043135">
    <property type="entry name" value="Fur_C"/>
</dbReference>
<dbReference type="AlphaFoldDB" id="D1B734"/>
<dbReference type="GO" id="GO:0000976">
    <property type="term" value="F:transcription cis-regulatory region binding"/>
    <property type="evidence" value="ECO:0007669"/>
    <property type="project" value="TreeGrafter"/>
</dbReference>
<dbReference type="InterPro" id="IPR002481">
    <property type="entry name" value="FUR"/>
</dbReference>
<keyword evidence="2" id="KW-0678">Repressor</keyword>
<keyword evidence="3 7" id="KW-0862">Zinc</keyword>
<evidence type="ECO:0000256" key="5">
    <source>
        <dbReference type="ARBA" id="ARBA00023125"/>
    </source>
</evidence>
<dbReference type="STRING" id="525903.Taci_1604"/>
<keyword evidence="7" id="KW-0479">Metal-binding</keyword>
<sequence>MEVDPLFRLRGVRLTDLRRRLFVALRSAGRPLSYQEIIAGLEPKVDKVTLYRNLDVLLTGRLIHRVLGLDGAFRYCANPASQCGCPGDHPHGLCLRCGRMWCFDGEPMPRVMVPEGFKVEGKQMVVFGICADCMRKDREGLSSD</sequence>
<dbReference type="GO" id="GO:0003700">
    <property type="term" value="F:DNA-binding transcription factor activity"/>
    <property type="evidence" value="ECO:0007669"/>
    <property type="project" value="InterPro"/>
</dbReference>
<comment type="cofactor">
    <cofactor evidence="7">
        <name>Zn(2+)</name>
        <dbReference type="ChEBI" id="CHEBI:29105"/>
    </cofactor>
    <text evidence="7">Binds 1 zinc ion per subunit.</text>
</comment>
<feature type="binding site" evidence="7">
    <location>
        <position position="97"/>
    </location>
    <ligand>
        <name>Zn(2+)</name>
        <dbReference type="ChEBI" id="CHEBI:29105"/>
    </ligand>
</feature>
<dbReference type="PANTHER" id="PTHR33202">
    <property type="entry name" value="ZINC UPTAKE REGULATION PROTEIN"/>
    <property type="match status" value="1"/>
</dbReference>
<dbReference type="GO" id="GO:0045892">
    <property type="term" value="P:negative regulation of DNA-templated transcription"/>
    <property type="evidence" value="ECO:0007669"/>
    <property type="project" value="TreeGrafter"/>
</dbReference>
<evidence type="ECO:0000256" key="3">
    <source>
        <dbReference type="ARBA" id="ARBA00022833"/>
    </source>
</evidence>
<organism evidence="8 9">
    <name type="scientific">Thermanaerovibrio acidaminovorans (strain ATCC 49978 / DSM 6589 / Su883)</name>
    <name type="common">Selenomonas acidaminovorans</name>
    <dbReference type="NCBI Taxonomy" id="525903"/>
    <lineage>
        <taxon>Bacteria</taxon>
        <taxon>Thermotogati</taxon>
        <taxon>Synergistota</taxon>
        <taxon>Synergistia</taxon>
        <taxon>Synergistales</taxon>
        <taxon>Synergistaceae</taxon>
        <taxon>Thermanaerovibrio</taxon>
    </lineage>
</organism>
<evidence type="ECO:0000256" key="2">
    <source>
        <dbReference type="ARBA" id="ARBA00022491"/>
    </source>
</evidence>
<dbReference type="KEGG" id="tai:Taci_1604"/>
<feature type="binding site" evidence="7">
    <location>
        <position position="130"/>
    </location>
    <ligand>
        <name>Zn(2+)</name>
        <dbReference type="ChEBI" id="CHEBI:29105"/>
    </ligand>
</feature>